<protein>
    <recommendedName>
        <fullName evidence="1">Polymerase beta nucleotidyltransferase domain-containing protein</fullName>
    </recommendedName>
</protein>
<accession>W4LS68</accession>
<comment type="caution">
    <text evidence="2">The sequence shown here is derived from an EMBL/GenBank/DDBJ whole genome shotgun (WGS) entry which is preliminary data.</text>
</comment>
<dbReference type="SUPFAM" id="SSF81301">
    <property type="entry name" value="Nucleotidyltransferase"/>
    <property type="match status" value="1"/>
</dbReference>
<dbReference type="InterPro" id="IPR041633">
    <property type="entry name" value="Polbeta"/>
</dbReference>
<dbReference type="CDD" id="cd05403">
    <property type="entry name" value="NT_KNTase_like"/>
    <property type="match status" value="1"/>
</dbReference>
<dbReference type="Proteomes" id="UP000019141">
    <property type="component" value="Unassembled WGS sequence"/>
</dbReference>
<dbReference type="EMBL" id="AZHW01000295">
    <property type="protein sequence ID" value="ETX00884.1"/>
    <property type="molecule type" value="Genomic_DNA"/>
</dbReference>
<sequence>MTCDSRVQPLLRNIVEQAKGDATILAVMLFGSTARGEQHPDSDVDICLVLEPGTYAPEVLMDTRLGYLAAFPADIQIFQQLPIYIRQRVLKEGKVLWCRDEDALYDLAWRTVQAFDDFKPLYDRYLDEVARDRP</sequence>
<proteinExistence type="predicted"/>
<dbReference type="PANTHER" id="PTHR43852">
    <property type="entry name" value="NUCLEOTIDYLTRANSFERASE"/>
    <property type="match status" value="1"/>
</dbReference>
<gene>
    <name evidence="2" type="ORF">ETSY1_09550</name>
</gene>
<keyword evidence="3" id="KW-1185">Reference proteome</keyword>
<reference evidence="2 3" key="1">
    <citation type="journal article" date="2014" name="Nature">
        <title>An environmental bacterial taxon with a large and distinct metabolic repertoire.</title>
        <authorList>
            <person name="Wilson M.C."/>
            <person name="Mori T."/>
            <person name="Ruckert C."/>
            <person name="Uria A.R."/>
            <person name="Helf M.J."/>
            <person name="Takada K."/>
            <person name="Gernert C."/>
            <person name="Steffens U.A."/>
            <person name="Heycke N."/>
            <person name="Schmitt S."/>
            <person name="Rinke C."/>
            <person name="Helfrich E.J."/>
            <person name="Brachmann A.O."/>
            <person name="Gurgui C."/>
            <person name="Wakimoto T."/>
            <person name="Kracht M."/>
            <person name="Crusemann M."/>
            <person name="Hentschel U."/>
            <person name="Abe I."/>
            <person name="Matsunaga S."/>
            <person name="Kalinowski J."/>
            <person name="Takeyama H."/>
            <person name="Piel J."/>
        </authorList>
    </citation>
    <scope>NUCLEOTIDE SEQUENCE [LARGE SCALE GENOMIC DNA]</scope>
    <source>
        <strain evidence="3">TSY1</strain>
    </source>
</reference>
<dbReference type="InterPro" id="IPR052930">
    <property type="entry name" value="TA_antitoxin_MntA"/>
</dbReference>
<dbReference type="InterPro" id="IPR043519">
    <property type="entry name" value="NT_sf"/>
</dbReference>
<dbReference type="PANTHER" id="PTHR43852:SF2">
    <property type="entry name" value="PROTEIN ADENYLYLTRANSFERASE MNTA"/>
    <property type="match status" value="1"/>
</dbReference>
<name>W4LS68_ENTF1</name>
<dbReference type="NCBIfam" id="NF047752">
    <property type="entry name" value="MntA_antitoxin"/>
    <property type="match status" value="1"/>
</dbReference>
<evidence type="ECO:0000313" key="3">
    <source>
        <dbReference type="Proteomes" id="UP000019141"/>
    </source>
</evidence>
<evidence type="ECO:0000259" key="1">
    <source>
        <dbReference type="Pfam" id="PF18765"/>
    </source>
</evidence>
<dbReference type="AlphaFoldDB" id="W4LS68"/>
<organism evidence="2 3">
    <name type="scientific">Entotheonella factor</name>
    <dbReference type="NCBI Taxonomy" id="1429438"/>
    <lineage>
        <taxon>Bacteria</taxon>
        <taxon>Pseudomonadati</taxon>
        <taxon>Nitrospinota/Tectimicrobiota group</taxon>
        <taxon>Candidatus Tectimicrobiota</taxon>
        <taxon>Candidatus Entotheonellia</taxon>
        <taxon>Candidatus Entotheonellales</taxon>
        <taxon>Candidatus Entotheonellaceae</taxon>
        <taxon>Candidatus Entotheonella</taxon>
    </lineage>
</organism>
<feature type="domain" description="Polymerase beta nucleotidyltransferase" evidence="1">
    <location>
        <begin position="13"/>
        <end position="102"/>
    </location>
</feature>
<evidence type="ECO:0000313" key="2">
    <source>
        <dbReference type="EMBL" id="ETX00884.1"/>
    </source>
</evidence>
<dbReference type="Gene3D" id="3.30.460.10">
    <property type="entry name" value="Beta Polymerase, domain 2"/>
    <property type="match status" value="1"/>
</dbReference>
<dbReference type="Pfam" id="PF18765">
    <property type="entry name" value="Polbeta"/>
    <property type="match status" value="1"/>
</dbReference>
<dbReference type="HOGENOM" id="CLU_130257_1_2_7"/>